<evidence type="ECO:0000256" key="1">
    <source>
        <dbReference type="SAM" id="MobiDB-lite"/>
    </source>
</evidence>
<dbReference type="OrthoDB" id="4063176at2759"/>
<feature type="region of interest" description="Disordered" evidence="1">
    <location>
        <begin position="1"/>
        <end position="47"/>
    </location>
</feature>
<feature type="compositionally biased region" description="Polar residues" evidence="1">
    <location>
        <begin position="1"/>
        <end position="19"/>
    </location>
</feature>
<dbReference type="EMBL" id="KV454427">
    <property type="protein sequence ID" value="ODQ81513.1"/>
    <property type="molecule type" value="Genomic_DNA"/>
</dbReference>
<organism evidence="2 3">
    <name type="scientific">Babjeviella inositovora NRRL Y-12698</name>
    <dbReference type="NCBI Taxonomy" id="984486"/>
    <lineage>
        <taxon>Eukaryota</taxon>
        <taxon>Fungi</taxon>
        <taxon>Dikarya</taxon>
        <taxon>Ascomycota</taxon>
        <taxon>Saccharomycotina</taxon>
        <taxon>Pichiomycetes</taxon>
        <taxon>Serinales incertae sedis</taxon>
        <taxon>Babjeviella</taxon>
    </lineage>
</organism>
<dbReference type="RefSeq" id="XP_018986841.1">
    <property type="nucleotide sequence ID" value="XM_019132380.1"/>
</dbReference>
<sequence length="160" mass="17689">MPDPNESFQGYTLSKNSEGSQRRLRSHSKTAVAVDDNSSEQAADPLRRSSFALPSSPWCRRNSFLSDSMIHDETHRVYDQRYYNPLSGRIEMRYSVSLDESQGFVWNQDLFASAYQQHSGSGQRYGFPGAELAGGFSVGVTEVNVADGEDVLAGVDILGI</sequence>
<gene>
    <name evidence="2" type="ORF">BABINDRAFT_6201</name>
</gene>
<protein>
    <submittedName>
        <fullName evidence="2">Uncharacterized protein</fullName>
    </submittedName>
</protein>
<evidence type="ECO:0000313" key="3">
    <source>
        <dbReference type="Proteomes" id="UP000094336"/>
    </source>
</evidence>
<name>A0A1E3QV11_9ASCO</name>
<accession>A0A1E3QV11</accession>
<dbReference type="Proteomes" id="UP000094336">
    <property type="component" value="Unassembled WGS sequence"/>
</dbReference>
<dbReference type="STRING" id="984486.A0A1E3QV11"/>
<proteinExistence type="predicted"/>
<dbReference type="GeneID" id="30150233"/>
<evidence type="ECO:0000313" key="2">
    <source>
        <dbReference type="EMBL" id="ODQ81513.1"/>
    </source>
</evidence>
<reference evidence="3" key="1">
    <citation type="submission" date="2016-05" db="EMBL/GenBank/DDBJ databases">
        <title>Comparative genomics of biotechnologically important yeasts.</title>
        <authorList>
            <consortium name="DOE Joint Genome Institute"/>
            <person name="Riley R."/>
            <person name="Haridas S."/>
            <person name="Wolfe K.H."/>
            <person name="Lopes M.R."/>
            <person name="Hittinger C.T."/>
            <person name="Goker M."/>
            <person name="Salamov A."/>
            <person name="Wisecaver J."/>
            <person name="Long T.M."/>
            <person name="Aerts A.L."/>
            <person name="Barry K."/>
            <person name="Choi C."/>
            <person name="Clum A."/>
            <person name="Coughlan A.Y."/>
            <person name="Deshpande S."/>
            <person name="Douglass A.P."/>
            <person name="Hanson S.J."/>
            <person name="Klenk H.-P."/>
            <person name="Labutti K."/>
            <person name="Lapidus A."/>
            <person name="Lindquist E."/>
            <person name="Lipzen A."/>
            <person name="Meier-Kolthoff J.P."/>
            <person name="Ohm R.A."/>
            <person name="Otillar R.P."/>
            <person name="Pangilinan J."/>
            <person name="Peng Y."/>
            <person name="Rokas A."/>
            <person name="Rosa C.A."/>
            <person name="Scheuner C."/>
            <person name="Sibirny A.A."/>
            <person name="Slot J.C."/>
            <person name="Stielow J.B."/>
            <person name="Sun H."/>
            <person name="Kurtzman C.P."/>
            <person name="Blackwell M."/>
            <person name="Grigoriev I.V."/>
            <person name="Jeffries T.W."/>
        </authorList>
    </citation>
    <scope>NUCLEOTIDE SEQUENCE [LARGE SCALE GENOMIC DNA]</scope>
    <source>
        <strain evidence="3">NRRL Y-12698</strain>
    </source>
</reference>
<keyword evidence="3" id="KW-1185">Reference proteome</keyword>
<dbReference type="AlphaFoldDB" id="A0A1E3QV11"/>